<dbReference type="InterPro" id="IPR016197">
    <property type="entry name" value="Chromo-like_dom_sf"/>
</dbReference>
<dbReference type="SUPFAM" id="SSF54160">
    <property type="entry name" value="Chromo domain-like"/>
    <property type="match status" value="1"/>
</dbReference>
<comment type="subcellular location">
    <subcellularLocation>
        <location evidence="1">Nucleus</location>
    </subcellularLocation>
</comment>
<dbReference type="PROSITE" id="PS50013">
    <property type="entry name" value="CHROMO_2"/>
    <property type="match status" value="1"/>
</dbReference>
<evidence type="ECO:0000256" key="3">
    <source>
        <dbReference type="SAM" id="MobiDB-lite"/>
    </source>
</evidence>
<dbReference type="PANTHER" id="PTHR47277">
    <property type="entry name" value="CHROMOBOX PROTEIN HOMOLOG 7"/>
    <property type="match status" value="1"/>
</dbReference>
<dbReference type="Pfam" id="PF00385">
    <property type="entry name" value="Chromo"/>
    <property type="match status" value="1"/>
</dbReference>
<proteinExistence type="predicted"/>
<reference evidence="5 6" key="1">
    <citation type="submission" date="2023-09" db="EMBL/GenBank/DDBJ databases">
        <authorList>
            <person name="Wang M."/>
        </authorList>
    </citation>
    <scope>NUCLEOTIDE SEQUENCE [LARGE SCALE GENOMIC DNA]</scope>
    <source>
        <strain evidence="5">GT-2023</strain>
        <tissue evidence="5">Liver</tissue>
    </source>
</reference>
<dbReference type="EMBL" id="JAYMGO010000003">
    <property type="protein sequence ID" value="KAL1277756.1"/>
    <property type="molecule type" value="Genomic_DNA"/>
</dbReference>
<accession>A0ABR3NLT3</accession>
<feature type="region of interest" description="Disordered" evidence="3">
    <location>
        <begin position="184"/>
        <end position="235"/>
    </location>
</feature>
<keyword evidence="6" id="KW-1185">Reference proteome</keyword>
<keyword evidence="2" id="KW-0539">Nucleus</keyword>
<organism evidence="5 6">
    <name type="scientific">Cirrhinus molitorella</name>
    <name type="common">mud carp</name>
    <dbReference type="NCBI Taxonomy" id="172907"/>
    <lineage>
        <taxon>Eukaryota</taxon>
        <taxon>Metazoa</taxon>
        <taxon>Chordata</taxon>
        <taxon>Craniata</taxon>
        <taxon>Vertebrata</taxon>
        <taxon>Euteleostomi</taxon>
        <taxon>Actinopterygii</taxon>
        <taxon>Neopterygii</taxon>
        <taxon>Teleostei</taxon>
        <taxon>Ostariophysi</taxon>
        <taxon>Cypriniformes</taxon>
        <taxon>Cyprinidae</taxon>
        <taxon>Labeoninae</taxon>
        <taxon>Labeonini</taxon>
        <taxon>Cirrhinus</taxon>
    </lineage>
</organism>
<evidence type="ECO:0000256" key="2">
    <source>
        <dbReference type="ARBA" id="ARBA00023242"/>
    </source>
</evidence>
<protein>
    <recommendedName>
        <fullName evidence="4">Chromo domain-containing protein</fullName>
    </recommendedName>
</protein>
<name>A0ABR3NLT3_9TELE</name>
<dbReference type="Pfam" id="PF17218">
    <property type="entry name" value="CBX7_C"/>
    <property type="match status" value="1"/>
</dbReference>
<dbReference type="InterPro" id="IPR033773">
    <property type="entry name" value="CBX7_C"/>
</dbReference>
<feature type="region of interest" description="Disordered" evidence="3">
    <location>
        <begin position="307"/>
        <end position="349"/>
    </location>
</feature>
<dbReference type="InterPro" id="IPR043000">
    <property type="entry name" value="CBX7"/>
</dbReference>
<dbReference type="PANTHER" id="PTHR47277:SF1">
    <property type="entry name" value="CHROMOBOX PROTEIN HOMOLOG 7"/>
    <property type="match status" value="1"/>
</dbReference>
<feature type="compositionally biased region" description="Basic residues" evidence="3">
    <location>
        <begin position="190"/>
        <end position="204"/>
    </location>
</feature>
<dbReference type="Gene3D" id="2.40.50.40">
    <property type="match status" value="1"/>
</dbReference>
<dbReference type="PROSITE" id="PS00598">
    <property type="entry name" value="CHROMO_1"/>
    <property type="match status" value="1"/>
</dbReference>
<sequence>MLTPLAIDGEVGGRERIERARAKPSQCVHVSQILKLRKRWNSGGPEGARRVERTNERNKKLFAALDDLMNMELSSIGEQVFAVESITKKRVRKGNVEYLLKWQGWSPKYSTWEPEDNILDPRLVLAYEEREEKERALAYKRKGLRPRQIILRNIYPMDLRSKHKITDKPSPRIRLSLARSMGTEIDQNGHRCRRMEKRKNRQCRSKLMNDLKPSQQPRRHQLPPKEWDGDEENEEKTVKKMKENEENAIEVHQDIPSGQEMSEGYNSSAEHEAVITIKETENCSSIFDHAEKPIEDTGLVLEATENSTITNTQENEPVTNTTGGEDSIRVSHDTTSTDQSLYSSTKSGAEEGAFDKVQNRPSVIEVHSSAKCRQEEVREGGEVDSSEANEKEGMDVDVTAECRTTLQVPTDQSQAPSTPAVHPGKVMVTQVTINSLTVTIKEAVSAEGFFSGCGLEV</sequence>
<dbReference type="InterPro" id="IPR000953">
    <property type="entry name" value="Chromo/chromo_shadow_dom"/>
</dbReference>
<evidence type="ECO:0000313" key="6">
    <source>
        <dbReference type="Proteomes" id="UP001558613"/>
    </source>
</evidence>
<dbReference type="InterPro" id="IPR017984">
    <property type="entry name" value="Chromo_dom_subgr"/>
</dbReference>
<dbReference type="PRINTS" id="PR00504">
    <property type="entry name" value="CHROMODOMAIN"/>
</dbReference>
<feature type="domain" description="Chromo" evidence="4">
    <location>
        <begin position="81"/>
        <end position="139"/>
    </location>
</feature>
<dbReference type="InterPro" id="IPR023780">
    <property type="entry name" value="Chromo_domain"/>
</dbReference>
<dbReference type="Proteomes" id="UP001558613">
    <property type="component" value="Unassembled WGS sequence"/>
</dbReference>
<evidence type="ECO:0000256" key="1">
    <source>
        <dbReference type="ARBA" id="ARBA00004123"/>
    </source>
</evidence>
<dbReference type="CDD" id="cd18646">
    <property type="entry name" value="CD_Cbx7"/>
    <property type="match status" value="1"/>
</dbReference>
<feature type="compositionally biased region" description="Polar residues" evidence="3">
    <location>
        <begin position="333"/>
        <end position="347"/>
    </location>
</feature>
<evidence type="ECO:0000313" key="5">
    <source>
        <dbReference type="EMBL" id="KAL1277756.1"/>
    </source>
</evidence>
<dbReference type="InterPro" id="IPR023779">
    <property type="entry name" value="Chromodomain_CS"/>
</dbReference>
<comment type="caution">
    <text evidence="5">The sequence shown here is derived from an EMBL/GenBank/DDBJ whole genome shotgun (WGS) entry which is preliminary data.</text>
</comment>
<gene>
    <name evidence="5" type="ORF">QQF64_024429</name>
</gene>
<dbReference type="SMART" id="SM00298">
    <property type="entry name" value="CHROMO"/>
    <property type="match status" value="1"/>
</dbReference>
<feature type="compositionally biased region" description="Polar residues" evidence="3">
    <location>
        <begin position="307"/>
        <end position="324"/>
    </location>
</feature>
<evidence type="ECO:0000259" key="4">
    <source>
        <dbReference type="PROSITE" id="PS50013"/>
    </source>
</evidence>